<name>A0A0J5D8Q8_SERMA</name>
<dbReference type="AlphaFoldDB" id="A0A0J5D8Q8"/>
<evidence type="ECO:0000313" key="1">
    <source>
        <dbReference type="EMBL" id="AWL67860.1"/>
    </source>
</evidence>
<dbReference type="SUPFAM" id="SSF52768">
    <property type="entry name" value="Arginase/deacetylase"/>
    <property type="match status" value="1"/>
</dbReference>
<reference evidence="3" key="1">
    <citation type="submission" date="2016-04" db="EMBL/GenBank/DDBJ databases">
        <authorList>
            <person name="Osei Sekyere J."/>
            <person name="Sivertsen A."/>
            <person name="Pedersen A.T."/>
            <person name="Sundsfjord A."/>
        </authorList>
    </citation>
    <scope>NUCLEOTIDE SEQUENCE [LARGE SCALE GENOMIC DNA]</scope>
    <source>
        <strain evidence="3">945174350</strain>
    </source>
</reference>
<dbReference type="EMBL" id="CP029449">
    <property type="protein sequence ID" value="AWL67860.1"/>
    <property type="molecule type" value="Genomic_DNA"/>
</dbReference>
<protein>
    <submittedName>
        <fullName evidence="2">Uncharacterized protein</fullName>
    </submittedName>
</protein>
<organism evidence="2 3">
    <name type="scientific">Serratia marcescens</name>
    <dbReference type="NCBI Taxonomy" id="615"/>
    <lineage>
        <taxon>Bacteria</taxon>
        <taxon>Pseudomonadati</taxon>
        <taxon>Pseudomonadota</taxon>
        <taxon>Gammaproteobacteria</taxon>
        <taxon>Enterobacterales</taxon>
        <taxon>Yersiniaceae</taxon>
        <taxon>Serratia</taxon>
    </lineage>
</organism>
<dbReference type="InterPro" id="IPR023696">
    <property type="entry name" value="Ureohydrolase_dom_sf"/>
</dbReference>
<dbReference type="EMBL" id="LJEX02000103">
    <property type="protein sequence ID" value="OCO83445.1"/>
    <property type="molecule type" value="Genomic_DNA"/>
</dbReference>
<dbReference type="Proteomes" id="UP000245399">
    <property type="component" value="Chromosome"/>
</dbReference>
<reference evidence="1 4" key="3">
    <citation type="submission" date="2018-05" db="EMBL/GenBank/DDBJ databases">
        <title>Klebsiella quasipneumonaiae provides a window into carbapenemase gene transfer, plasmid rearrangements and nosocomial acquisition from the hospital environment.</title>
        <authorList>
            <person name="Mathers A.J."/>
            <person name="Vegesana K."/>
            <person name="Stoesser N."/>
            <person name="Crook D."/>
            <person name="Vaughan A."/>
            <person name="Barry K."/>
            <person name="Parikh H."/>
            <person name="Sebra R."/>
            <person name="Kotay S."/>
            <person name="Walker A.S."/>
            <person name="Sheppard A.E."/>
        </authorList>
    </citation>
    <scope>NUCLEOTIDE SEQUENCE [LARGE SCALE GENOMIC DNA]</scope>
    <source>
        <strain evidence="1 4">CAV1761</strain>
    </source>
</reference>
<reference evidence="2" key="2">
    <citation type="journal article" date="2017" name="PLoS ONE">
        <title>Genomic and phenotypic characterisation of fluoroquinolone resistance mechanisms in Enterobacteriaceae in Durban, South Africa.</title>
        <authorList>
            <person name="Osei Sekyere J."/>
            <person name="Amoako D.G."/>
        </authorList>
    </citation>
    <scope>NUCLEOTIDE SEQUENCE</scope>
    <source>
        <strain evidence="2">945174350</strain>
    </source>
</reference>
<evidence type="ECO:0000313" key="2">
    <source>
        <dbReference type="EMBL" id="OCO83445.1"/>
    </source>
</evidence>
<evidence type="ECO:0000313" key="3">
    <source>
        <dbReference type="Proteomes" id="UP000050489"/>
    </source>
</evidence>
<gene>
    <name evidence="2" type="ORF">AN695_0202525</name>
    <name evidence="1" type="ORF">DKC05_09370</name>
</gene>
<proteinExistence type="predicted"/>
<accession>A0A0J5D8Q8</accession>
<evidence type="ECO:0000313" key="4">
    <source>
        <dbReference type="Proteomes" id="UP000245399"/>
    </source>
</evidence>
<dbReference type="Gene3D" id="3.40.800.10">
    <property type="entry name" value="Ureohydrolase domain"/>
    <property type="match status" value="1"/>
</dbReference>
<dbReference type="Proteomes" id="UP000050489">
    <property type="component" value="Unassembled WGS sequence"/>
</dbReference>
<dbReference type="RefSeq" id="WP_050572059.1">
    <property type="nucleotide sequence ID" value="NZ_CABMHU010000094.1"/>
</dbReference>
<sequence>MKLPTLVLDLDDSIRRLPNENRLRPATHWREQVRFGCSIKHFRQFWAETEKTLPPTEQYGTVLIGSGDFHHLTLPLVQHCLKNKTGSMRLIVLDNHPDNMRFPWGIHCGSWVRHAALLPQISHIHVVGVTSQDISVKHAWENYLAPLFRGRVTYWSTGVNVGWGKNIGIGKAFQHFNSSETLCEAFCSMLAQQPEPTYLSIDKDVFSPSVVRTNWDQGQMTIPEALRIIKALSGSLVGSDITGEVSEWQYQTAWKRWLSAADGQQLIFGETLNELHNEHATLNLQLLEALAFSRKV</sequence>